<evidence type="ECO:0000313" key="3">
    <source>
        <dbReference type="Proteomes" id="UP000441557"/>
    </source>
</evidence>
<evidence type="ECO:0000313" key="2">
    <source>
        <dbReference type="EMBL" id="MRG84310.1"/>
    </source>
</evidence>
<sequence length="630" mass="74974">MENSSLFGINYNEWKVFVENFLNQDQDYMKNNIYSYPFARITLEEKEWLLSKNFFDSYISSGLFLNDDELTKYNTVDPKNNGDLRNITLISPIMYLVLITIGGHLAKQNNNSVDNDWISYAGNYKKGEMNYTSSYKNFSIEVLSLQDSYKYYLKTDIVSFYSTLNMGILFTEIQSNCANESARSLMFYRNLLEYFGDGRFPVISDNIGLSYIATEIYLKKFDELLIDKLKEDLLISNYHILRYVDDLYIAFNCTSFNYGEVGNHLKRYLQEVASVMNLKLNFQKQSLAETKNISDDVYANIYDYIVNDKDISYSNRYDEQQIINLINELINLQEYPRQEEVEKILISVLDDHKYKFYYTEVLNWYIYKNKGIFQNESIIEGLYKLVERIDILEYYPKQFGRMIINTCNDALIEKYLKKILELFKTSPTPKFIEFLAKEYLLEHNFNHLTLKECIKYNSPKLYQYIKRYCENNSFIPKPKLYKNTYLEKMSNDPILHYLRFMYRCADNESKSLEGFAYYKNYFDRKFAYFLAAMGEDGAVRKGKVSFQKSYKIKEIKKSLDNWKNQGLNYTKEDSERLSNIDNLRNENPLNHASSRLLYENNETFSELKKHILFLKKFLDRVENFIIDEVE</sequence>
<feature type="domain" description="HEPN like Abia C-terminal" evidence="1">
    <location>
        <begin position="485"/>
        <end position="621"/>
    </location>
</feature>
<comment type="caution">
    <text evidence="2">The sequence shown here is derived from an EMBL/GenBank/DDBJ whole genome shotgun (WGS) entry which is preliminary data.</text>
</comment>
<protein>
    <submittedName>
        <fullName evidence="2">AbiA family abortive infection protein</fullName>
    </submittedName>
</protein>
<dbReference type="EMBL" id="WJMZ01000008">
    <property type="protein sequence ID" value="MRG84310.1"/>
    <property type="molecule type" value="Genomic_DNA"/>
</dbReference>
<dbReference type="Pfam" id="PF18732">
    <property type="entry name" value="HEPN_AbiA_CTD"/>
    <property type="match status" value="1"/>
</dbReference>
<gene>
    <name evidence="2" type="ORF">GIX80_07960</name>
</gene>
<proteinExistence type="predicted"/>
<dbReference type="AlphaFoldDB" id="A0AB36AG38"/>
<reference evidence="2 3" key="1">
    <citation type="submission" date="2019-11" db="EMBL/GenBank/DDBJ databases">
        <title>Draft genome sequence of 12 host-associated Lactobacillus reuteri rodent strains.</title>
        <authorList>
            <person name="Zhang S."/>
            <person name="Ozcam M."/>
            <person name="Van Pijkeren J.P."/>
        </authorList>
    </citation>
    <scope>NUCLEOTIDE SEQUENCE [LARGE SCALE GENOMIC DNA]</scope>
    <source>
        <strain evidence="2 3">L1604-1</strain>
    </source>
</reference>
<dbReference type="InterPro" id="IPR030986">
    <property type="entry name" value="AbiA"/>
</dbReference>
<accession>A0AB36AG38</accession>
<dbReference type="RefSeq" id="WP_153706597.1">
    <property type="nucleotide sequence ID" value="NZ_JAFFPO010000047.1"/>
</dbReference>
<dbReference type="InterPro" id="IPR041026">
    <property type="entry name" value="HEPN_AbiA_CTD"/>
</dbReference>
<dbReference type="NCBIfam" id="TIGR04499">
    <property type="entry name" value="abortive_AbiA"/>
    <property type="match status" value="1"/>
</dbReference>
<name>A0AB36AG38_LIMRT</name>
<dbReference type="Proteomes" id="UP000441557">
    <property type="component" value="Unassembled WGS sequence"/>
</dbReference>
<evidence type="ECO:0000259" key="1">
    <source>
        <dbReference type="Pfam" id="PF18732"/>
    </source>
</evidence>
<organism evidence="2 3">
    <name type="scientific">Limosilactobacillus reuteri</name>
    <name type="common">Lactobacillus reuteri</name>
    <dbReference type="NCBI Taxonomy" id="1598"/>
    <lineage>
        <taxon>Bacteria</taxon>
        <taxon>Bacillati</taxon>
        <taxon>Bacillota</taxon>
        <taxon>Bacilli</taxon>
        <taxon>Lactobacillales</taxon>
        <taxon>Lactobacillaceae</taxon>
        <taxon>Limosilactobacillus</taxon>
    </lineage>
</organism>